<comment type="caution">
    <text evidence="3">The sequence shown here is derived from an EMBL/GenBank/DDBJ whole genome shotgun (WGS) entry which is preliminary data.</text>
</comment>
<reference evidence="3 4" key="1">
    <citation type="submission" date="2020-08" db="EMBL/GenBank/DDBJ databases">
        <title>Acidobacteriota in marine sediments use diverse sulfur dissimilation pathways.</title>
        <authorList>
            <person name="Wasmund K."/>
        </authorList>
    </citation>
    <scope>NUCLEOTIDE SEQUENCE [LARGE SCALE GENOMIC DNA]</scope>
    <source>
        <strain evidence="3">MAG AM3-A</strain>
    </source>
</reference>
<evidence type="ECO:0000256" key="1">
    <source>
        <dbReference type="SAM" id="SignalP"/>
    </source>
</evidence>
<dbReference type="PANTHER" id="PTHR43640:SF1">
    <property type="entry name" value="THIOREDOXIN-DEPENDENT PEROXIREDOXIN"/>
    <property type="match status" value="1"/>
</dbReference>
<feature type="signal peptide" evidence="1">
    <location>
        <begin position="1"/>
        <end position="22"/>
    </location>
</feature>
<organism evidence="3 4">
    <name type="scientific">Candidatus Sulfomarinibacter kjeldsenii</name>
    <dbReference type="NCBI Taxonomy" id="2885994"/>
    <lineage>
        <taxon>Bacteria</taxon>
        <taxon>Pseudomonadati</taxon>
        <taxon>Acidobacteriota</taxon>
        <taxon>Thermoanaerobaculia</taxon>
        <taxon>Thermoanaerobaculales</taxon>
        <taxon>Candidatus Sulfomarinibacteraceae</taxon>
        <taxon>Candidatus Sulfomarinibacter</taxon>
    </lineage>
</organism>
<dbReference type="EMBL" id="JACXWA010000053">
    <property type="protein sequence ID" value="MBD3870302.1"/>
    <property type="molecule type" value="Genomic_DNA"/>
</dbReference>
<dbReference type="GO" id="GO:0016491">
    <property type="term" value="F:oxidoreductase activity"/>
    <property type="evidence" value="ECO:0007669"/>
    <property type="project" value="InterPro"/>
</dbReference>
<sequence>MKHIMRTLIIALVAAIATPAMAGDGVSVGDTAPAFTLADSAGNQVSLSDFEGKIVVLEWLNPDCPFVQRHYKAGTMKNLAAQYAGEGLVWLTINSTNYMDVAANAKFKAENDLPYTILVDQSGKAGHLYGAKTTPHMYIIDGAGTVVYIGAIDDDPRGNKGEPTVNYVSVALDEVLAGKSVTTAETKPYGCSVKYKK</sequence>
<dbReference type="PROSITE" id="PS51352">
    <property type="entry name" value="THIOREDOXIN_2"/>
    <property type="match status" value="1"/>
</dbReference>
<dbReference type="Proteomes" id="UP000598633">
    <property type="component" value="Unassembled WGS sequence"/>
</dbReference>
<accession>A0A8J7CEG6</accession>
<feature type="domain" description="Thioredoxin" evidence="2">
    <location>
        <begin position="26"/>
        <end position="177"/>
    </location>
</feature>
<dbReference type="InterPro" id="IPR000866">
    <property type="entry name" value="AhpC/TSA"/>
</dbReference>
<dbReference type="SUPFAM" id="SSF52833">
    <property type="entry name" value="Thioredoxin-like"/>
    <property type="match status" value="1"/>
</dbReference>
<dbReference type="Gene3D" id="3.40.30.10">
    <property type="entry name" value="Glutaredoxin"/>
    <property type="match status" value="1"/>
</dbReference>
<name>A0A8J7CEG6_9BACT</name>
<dbReference type="PANTHER" id="PTHR43640">
    <property type="entry name" value="OS07G0260300 PROTEIN"/>
    <property type="match status" value="1"/>
</dbReference>
<dbReference type="AlphaFoldDB" id="A0A8J7CEG6"/>
<feature type="chain" id="PRO_5035302420" evidence="1">
    <location>
        <begin position="23"/>
        <end position="197"/>
    </location>
</feature>
<proteinExistence type="predicted"/>
<dbReference type="InterPro" id="IPR047262">
    <property type="entry name" value="PRX-like1"/>
</dbReference>
<dbReference type="InterPro" id="IPR036249">
    <property type="entry name" value="Thioredoxin-like_sf"/>
</dbReference>
<dbReference type="GO" id="GO:0016209">
    <property type="term" value="F:antioxidant activity"/>
    <property type="evidence" value="ECO:0007669"/>
    <property type="project" value="InterPro"/>
</dbReference>
<evidence type="ECO:0000313" key="4">
    <source>
        <dbReference type="Proteomes" id="UP000598633"/>
    </source>
</evidence>
<dbReference type="Pfam" id="PF00578">
    <property type="entry name" value="AhpC-TSA"/>
    <property type="match status" value="1"/>
</dbReference>
<evidence type="ECO:0000313" key="3">
    <source>
        <dbReference type="EMBL" id="MBD3870302.1"/>
    </source>
</evidence>
<keyword evidence="1" id="KW-0732">Signal</keyword>
<dbReference type="CDD" id="cd02969">
    <property type="entry name" value="PRX_like1"/>
    <property type="match status" value="1"/>
</dbReference>
<protein>
    <submittedName>
        <fullName evidence="3">Thioredoxin family protein</fullName>
    </submittedName>
</protein>
<evidence type="ECO:0000259" key="2">
    <source>
        <dbReference type="PROSITE" id="PS51352"/>
    </source>
</evidence>
<dbReference type="InterPro" id="IPR013766">
    <property type="entry name" value="Thioredoxin_domain"/>
</dbReference>
<gene>
    <name evidence="3" type="ORF">IFJ97_02945</name>
</gene>